<evidence type="ECO:0000256" key="5">
    <source>
        <dbReference type="ARBA" id="ARBA00022490"/>
    </source>
</evidence>
<dbReference type="GO" id="GO:0016740">
    <property type="term" value="F:transferase activity"/>
    <property type="evidence" value="ECO:0007669"/>
    <property type="project" value="UniProtKB-KW"/>
</dbReference>
<dbReference type="PANTHER" id="PTHR34382:SF9">
    <property type="entry name" value="PHOSPHOTRANSFERASE SYSTEM SUGAR-SPECIFIC EII COMPONENT"/>
    <property type="match status" value="1"/>
</dbReference>
<sequence length="102" mass="11690">MEDIEMIAFKIISNAGDVFSHMYEALQNAKKGNWEESDQHVKTADEKLKAAHLVQTDLIQKEAQGEKTSYSILMVHAQDHLANAILSQVMFQELIEIYRNKK</sequence>
<evidence type="ECO:0000256" key="16">
    <source>
        <dbReference type="PIRSR" id="PIRSR000699-2"/>
    </source>
</evidence>
<evidence type="ECO:0000256" key="10">
    <source>
        <dbReference type="ARBA" id="ARBA00022723"/>
    </source>
</evidence>
<evidence type="ECO:0000256" key="14">
    <source>
        <dbReference type="ARBA" id="ARBA00032708"/>
    </source>
</evidence>
<dbReference type="CDD" id="cd00215">
    <property type="entry name" value="PTS_IIA_lac"/>
    <property type="match status" value="1"/>
</dbReference>
<protein>
    <recommendedName>
        <fullName evidence="3">PTS system lactose-specific EIIA component</fullName>
    </recommendedName>
    <alternativeName>
        <fullName evidence="12">EIIA-Lac</fullName>
    </alternativeName>
    <alternativeName>
        <fullName evidence="14">EIII-Lac</fullName>
    </alternativeName>
    <alternativeName>
        <fullName evidence="13">Lactose-specific phosphotransferase enzyme IIA component</fullName>
    </alternativeName>
</protein>
<dbReference type="InterPro" id="IPR036542">
    <property type="entry name" value="PTS_IIA_lac/cel_sf"/>
</dbReference>
<evidence type="ECO:0000256" key="7">
    <source>
        <dbReference type="ARBA" id="ARBA00022597"/>
    </source>
</evidence>
<feature type="active site" description="Tele-phosphohistidine intermediate" evidence="15">
    <location>
        <position position="76"/>
    </location>
</feature>
<keyword evidence="5" id="KW-0963">Cytoplasm</keyword>
<gene>
    <name evidence="18" type="primary">celC</name>
    <name evidence="18" type="ORF">SERIO_v1c00190</name>
</gene>
<keyword evidence="7" id="KW-0762">Sugar transport</keyword>
<evidence type="ECO:0000256" key="11">
    <source>
        <dbReference type="ARBA" id="ARBA00022842"/>
    </source>
</evidence>
<keyword evidence="4" id="KW-0813">Transport</keyword>
<dbReference type="KEGG" id="seri:SERIO_v1c00190"/>
<dbReference type="GO" id="GO:0009401">
    <property type="term" value="P:phosphoenolpyruvate-dependent sugar phosphotransferase system"/>
    <property type="evidence" value="ECO:0007669"/>
    <property type="project" value="UniProtKB-KW"/>
</dbReference>
<feature type="modified residue" description="Phosphohistidine; by HPr" evidence="17">
    <location>
        <position position="76"/>
    </location>
</feature>
<dbReference type="PROSITE" id="PS51095">
    <property type="entry name" value="PTS_EIIA_TYPE_3"/>
    <property type="match status" value="1"/>
</dbReference>
<reference evidence="19" key="2">
    <citation type="submission" date="2015-06" db="EMBL/GenBank/DDBJ databases">
        <title>Complete genome sequence of Spiroplasma eriocheiris TDA-040725-5 (DSM 21848).</title>
        <authorList>
            <person name="Lo W.-S."/>
            <person name="Kuo C.-H."/>
        </authorList>
    </citation>
    <scope>NUCLEOTIDE SEQUENCE [LARGE SCALE GENOMIC DNA]</scope>
    <source>
        <strain evidence="19">TDA-040725-5</strain>
    </source>
</reference>
<evidence type="ECO:0000256" key="6">
    <source>
        <dbReference type="ARBA" id="ARBA00022553"/>
    </source>
</evidence>
<name>A0A0H3XLH5_9MOLU</name>
<evidence type="ECO:0000256" key="17">
    <source>
        <dbReference type="PROSITE-ProRule" id="PRU00418"/>
    </source>
</evidence>
<evidence type="ECO:0000256" key="12">
    <source>
        <dbReference type="ARBA" id="ARBA00030293"/>
    </source>
</evidence>
<dbReference type="PATRIC" id="fig|743698.3.peg.19"/>
<dbReference type="GO" id="GO:0005737">
    <property type="term" value="C:cytoplasm"/>
    <property type="evidence" value="ECO:0007669"/>
    <property type="project" value="UniProtKB-SubCell"/>
</dbReference>
<keyword evidence="11 16" id="KW-0460">Magnesium</keyword>
<dbReference type="PIRSF" id="PIRSF000699">
    <property type="entry name" value="PTS_IILac_III"/>
    <property type="match status" value="1"/>
</dbReference>
<dbReference type="EMBL" id="CP011856">
    <property type="protein sequence ID" value="AKM53627.1"/>
    <property type="molecule type" value="Genomic_DNA"/>
</dbReference>
<dbReference type="Proteomes" id="UP000035661">
    <property type="component" value="Chromosome"/>
</dbReference>
<evidence type="ECO:0000256" key="4">
    <source>
        <dbReference type="ARBA" id="ARBA00022448"/>
    </source>
</evidence>
<evidence type="ECO:0000256" key="8">
    <source>
        <dbReference type="ARBA" id="ARBA00022679"/>
    </source>
</evidence>
<evidence type="ECO:0000256" key="13">
    <source>
        <dbReference type="ARBA" id="ARBA00031467"/>
    </source>
</evidence>
<keyword evidence="10 16" id="KW-0479">Metal-binding</keyword>
<dbReference type="PANTHER" id="PTHR34382">
    <property type="entry name" value="PTS SYSTEM N,N'-DIACETYLCHITOBIOSE-SPECIFIC EIIA COMPONENT"/>
    <property type="match status" value="1"/>
</dbReference>
<proteinExistence type="predicted"/>
<keyword evidence="8" id="KW-0808">Transferase</keyword>
<evidence type="ECO:0000256" key="1">
    <source>
        <dbReference type="ARBA" id="ARBA00004496"/>
    </source>
</evidence>
<reference evidence="18 19" key="1">
    <citation type="journal article" date="2015" name="Genome Biol. Evol.">
        <title>Found and Lost: The Fates of Horizontally Acquired Genes in Arthropod-Symbiotic Spiroplasma.</title>
        <authorList>
            <person name="Lo W.S."/>
            <person name="Gasparich G.E."/>
            <person name="Kuo C.H."/>
        </authorList>
    </citation>
    <scope>NUCLEOTIDE SEQUENCE [LARGE SCALE GENOMIC DNA]</scope>
    <source>
        <strain evidence="19">TDA-040725-5</strain>
    </source>
</reference>
<dbReference type="AlphaFoldDB" id="A0A0H3XLH5"/>
<dbReference type="Gene3D" id="1.20.58.80">
    <property type="entry name" value="Phosphotransferase system, lactose/cellobiose-type IIA subunit"/>
    <property type="match status" value="1"/>
</dbReference>
<evidence type="ECO:0000256" key="2">
    <source>
        <dbReference type="ARBA" id="ARBA00011233"/>
    </source>
</evidence>
<comment type="subcellular location">
    <subcellularLocation>
        <location evidence="1">Cytoplasm</location>
    </subcellularLocation>
</comment>
<evidence type="ECO:0000256" key="3">
    <source>
        <dbReference type="ARBA" id="ARBA00014322"/>
    </source>
</evidence>
<evidence type="ECO:0000256" key="15">
    <source>
        <dbReference type="PIRSR" id="PIRSR000699-1"/>
    </source>
</evidence>
<evidence type="ECO:0000313" key="18">
    <source>
        <dbReference type="EMBL" id="AKM53627.1"/>
    </source>
</evidence>
<keyword evidence="9" id="KW-0598">Phosphotransferase system</keyword>
<dbReference type="STRING" id="315358.SERIO_v1c00190"/>
<dbReference type="GO" id="GO:0046872">
    <property type="term" value="F:metal ion binding"/>
    <property type="evidence" value="ECO:0007669"/>
    <property type="project" value="UniProtKB-KW"/>
</dbReference>
<comment type="cofactor">
    <cofactor evidence="16">
        <name>Mg(2+)</name>
        <dbReference type="ChEBI" id="CHEBI:18420"/>
    </cofactor>
    <text evidence="16">Binds 1 Mg(2+) ion per trimer.</text>
</comment>
<organism evidence="18 19">
    <name type="scientific">Spiroplasma eriocheiris</name>
    <dbReference type="NCBI Taxonomy" id="315358"/>
    <lineage>
        <taxon>Bacteria</taxon>
        <taxon>Bacillati</taxon>
        <taxon>Mycoplasmatota</taxon>
        <taxon>Mollicutes</taxon>
        <taxon>Entomoplasmatales</taxon>
        <taxon>Spiroplasmataceae</taxon>
        <taxon>Spiroplasma</taxon>
    </lineage>
</organism>
<evidence type="ECO:0000256" key="9">
    <source>
        <dbReference type="ARBA" id="ARBA00022683"/>
    </source>
</evidence>
<dbReference type="SUPFAM" id="SSF46973">
    <property type="entry name" value="Enzyme IIa from lactose specific PTS, IIa-lac"/>
    <property type="match status" value="1"/>
</dbReference>
<dbReference type="Pfam" id="PF02255">
    <property type="entry name" value="PTS_IIA"/>
    <property type="match status" value="1"/>
</dbReference>
<feature type="binding site" evidence="16">
    <location>
        <position position="79"/>
    </location>
    <ligand>
        <name>Mg(2+)</name>
        <dbReference type="ChEBI" id="CHEBI:18420"/>
        <note>ligand shared between all trimeric partners</note>
    </ligand>
</feature>
<dbReference type="RefSeq" id="WP_047790912.1">
    <property type="nucleotide sequence ID" value="NZ_CP011856.1"/>
</dbReference>
<dbReference type="InterPro" id="IPR003188">
    <property type="entry name" value="PTS_IIA_lac/cel"/>
</dbReference>
<evidence type="ECO:0000313" key="19">
    <source>
        <dbReference type="Proteomes" id="UP000035661"/>
    </source>
</evidence>
<accession>A0A0H3XLH5</accession>
<keyword evidence="19" id="KW-1185">Reference proteome</keyword>
<keyword evidence="6" id="KW-0597">Phosphoprotein</keyword>
<comment type="subunit">
    <text evidence="2">Homotrimer.</text>
</comment>